<dbReference type="Proteomes" id="UP000035932">
    <property type="component" value="Unassembled WGS sequence"/>
</dbReference>
<comment type="caution">
    <text evidence="1">The sequence shown here is derived from an EMBL/GenBank/DDBJ whole genome shotgun (WGS) entry which is preliminary data.</text>
</comment>
<sequence length="83" mass="9386">MPVFEVIIVQYLTGLDFHLSKTRLSIIQLGDNFGRDILLSPGLLWVGRHSYHAFPLGLRHFEHRLLLRASRSVLGDACAPCVM</sequence>
<keyword evidence="2" id="KW-1185">Reference proteome</keyword>
<proteinExistence type="predicted"/>
<gene>
    <name evidence="1" type="ORF">ACS04_33690</name>
</gene>
<dbReference type="EMBL" id="LFML01000161">
    <property type="protein sequence ID" value="KMO93654.1"/>
    <property type="molecule type" value="Genomic_DNA"/>
</dbReference>
<evidence type="ECO:0000313" key="2">
    <source>
        <dbReference type="Proteomes" id="UP000035932"/>
    </source>
</evidence>
<evidence type="ECO:0000313" key="1">
    <source>
        <dbReference type="EMBL" id="KMO93654.1"/>
    </source>
</evidence>
<dbReference type="PATRIC" id="fig|66430.4.peg.3478"/>
<organism evidence="1 2">
    <name type="scientific">Streptomyces roseus</name>
    <dbReference type="NCBI Taxonomy" id="66430"/>
    <lineage>
        <taxon>Bacteria</taxon>
        <taxon>Bacillati</taxon>
        <taxon>Actinomycetota</taxon>
        <taxon>Actinomycetes</taxon>
        <taxon>Kitasatosporales</taxon>
        <taxon>Streptomycetaceae</taxon>
        <taxon>Streptomyces</taxon>
    </lineage>
</organism>
<accession>A0A0J6XEW6</accession>
<protein>
    <submittedName>
        <fullName evidence="1">Uncharacterized protein</fullName>
    </submittedName>
</protein>
<name>A0A0J6XEW6_9ACTN</name>
<dbReference type="AlphaFoldDB" id="A0A0J6XEW6"/>
<reference evidence="1 2" key="1">
    <citation type="submission" date="2015-06" db="EMBL/GenBank/DDBJ databases">
        <title>Recapitulation of the evolution of biosynthetic gene clusters reveals hidden chemical diversity on bacterial genomes.</title>
        <authorList>
            <person name="Cruz-Morales P."/>
            <person name="Martinez-Guerrero C."/>
            <person name="Morales-Escalante M.A."/>
            <person name="Yanez-Guerra L.A."/>
            <person name="Kopp J.F."/>
            <person name="Feldmann J."/>
            <person name="Ramos-Aboites H.E."/>
            <person name="Barona-Gomez F."/>
        </authorList>
    </citation>
    <scope>NUCLEOTIDE SEQUENCE [LARGE SCALE GENOMIC DNA]</scope>
    <source>
        <strain evidence="1 2">ATCC 31245</strain>
    </source>
</reference>